<dbReference type="PANTHER" id="PTHR43394">
    <property type="entry name" value="ATP-DEPENDENT PERMEASE MDL1, MITOCHONDRIAL"/>
    <property type="match status" value="1"/>
</dbReference>
<dbReference type="OrthoDB" id="9762790at2"/>
<keyword evidence="2 7" id="KW-0812">Transmembrane</keyword>
<dbReference type="GO" id="GO:0015421">
    <property type="term" value="F:ABC-type oligopeptide transporter activity"/>
    <property type="evidence" value="ECO:0007669"/>
    <property type="project" value="TreeGrafter"/>
</dbReference>
<evidence type="ECO:0000256" key="5">
    <source>
        <dbReference type="ARBA" id="ARBA00022989"/>
    </source>
</evidence>
<keyword evidence="10" id="KW-1185">Reference proteome</keyword>
<dbReference type="SUPFAM" id="SSF90123">
    <property type="entry name" value="ABC transporter transmembrane region"/>
    <property type="match status" value="1"/>
</dbReference>
<dbReference type="InterPro" id="IPR036640">
    <property type="entry name" value="ABC1_TM_sf"/>
</dbReference>
<dbReference type="RefSeq" id="WP_015159587.1">
    <property type="nucleotide sequence ID" value="NC_019697.1"/>
</dbReference>
<dbReference type="Gene3D" id="3.40.50.300">
    <property type="entry name" value="P-loop containing nucleotide triphosphate hydrolases"/>
    <property type="match status" value="1"/>
</dbReference>
<dbReference type="PANTHER" id="PTHR43394:SF1">
    <property type="entry name" value="ATP-BINDING CASSETTE SUB-FAMILY B MEMBER 10, MITOCHONDRIAL"/>
    <property type="match status" value="1"/>
</dbReference>
<dbReference type="EMBL" id="CP003600">
    <property type="protein sequence ID" value="AFY93437.1"/>
    <property type="molecule type" value="Genomic_DNA"/>
</dbReference>
<keyword evidence="3" id="KW-0547">Nucleotide-binding</keyword>
<reference evidence="9 10" key="1">
    <citation type="submission" date="2012-05" db="EMBL/GenBank/DDBJ databases">
        <title>Finished chromosome of genome of Chamaesiphon sp. PCC 6605.</title>
        <authorList>
            <consortium name="US DOE Joint Genome Institute"/>
            <person name="Gugger M."/>
            <person name="Coursin T."/>
            <person name="Rippka R."/>
            <person name="Tandeau De Marsac N."/>
            <person name="Huntemann M."/>
            <person name="Wei C.-L."/>
            <person name="Han J."/>
            <person name="Detter J.C."/>
            <person name="Han C."/>
            <person name="Tapia R."/>
            <person name="Chen A."/>
            <person name="Kyrpides N."/>
            <person name="Mavromatis K."/>
            <person name="Markowitz V."/>
            <person name="Szeto E."/>
            <person name="Ivanova N."/>
            <person name="Pagani I."/>
            <person name="Pati A."/>
            <person name="Goodwin L."/>
            <person name="Nordberg H.P."/>
            <person name="Cantor M.N."/>
            <person name="Hua S.X."/>
            <person name="Woyke T."/>
            <person name="Kerfeld C.A."/>
        </authorList>
    </citation>
    <scope>NUCLEOTIDE SEQUENCE [LARGE SCALE GENOMIC DNA]</scope>
    <source>
        <strain evidence="10">ATCC 27169 / PCC 6605</strain>
    </source>
</reference>
<feature type="transmembrane region" description="Helical" evidence="7">
    <location>
        <begin position="250"/>
        <end position="271"/>
    </location>
</feature>
<evidence type="ECO:0000256" key="3">
    <source>
        <dbReference type="ARBA" id="ARBA00022741"/>
    </source>
</evidence>
<dbReference type="InterPro" id="IPR039421">
    <property type="entry name" value="Type_1_exporter"/>
</dbReference>
<keyword evidence="6 7" id="KW-0472">Membrane</keyword>
<evidence type="ECO:0000259" key="8">
    <source>
        <dbReference type="PROSITE" id="PS50929"/>
    </source>
</evidence>
<evidence type="ECO:0000313" key="10">
    <source>
        <dbReference type="Proteomes" id="UP000010366"/>
    </source>
</evidence>
<name>K9UE98_CHAP6</name>
<feature type="transmembrane region" description="Helical" evidence="7">
    <location>
        <begin position="164"/>
        <end position="182"/>
    </location>
</feature>
<comment type="subcellular location">
    <subcellularLocation>
        <location evidence="1">Cell membrane</location>
        <topology evidence="1">Multi-pass membrane protein</topology>
    </subcellularLocation>
</comment>
<evidence type="ECO:0000256" key="4">
    <source>
        <dbReference type="ARBA" id="ARBA00022840"/>
    </source>
</evidence>
<feature type="transmembrane region" description="Helical" evidence="7">
    <location>
        <begin position="20"/>
        <end position="40"/>
    </location>
</feature>
<dbReference type="Gene3D" id="1.20.1560.10">
    <property type="entry name" value="ABC transporter type 1, transmembrane domain"/>
    <property type="match status" value="1"/>
</dbReference>
<dbReference type="GO" id="GO:0005886">
    <property type="term" value="C:plasma membrane"/>
    <property type="evidence" value="ECO:0007669"/>
    <property type="project" value="UniProtKB-SubCell"/>
</dbReference>
<dbReference type="AlphaFoldDB" id="K9UE98"/>
<dbReference type="PROSITE" id="PS50929">
    <property type="entry name" value="ABC_TM1F"/>
    <property type="match status" value="1"/>
</dbReference>
<dbReference type="HOGENOM" id="CLU_000604_84_3_3"/>
<dbReference type="eggNOG" id="COG1132">
    <property type="taxonomic scope" value="Bacteria"/>
</dbReference>
<accession>K9UE98</accession>
<dbReference type="Proteomes" id="UP000010366">
    <property type="component" value="Chromosome"/>
</dbReference>
<dbReference type="SUPFAM" id="SSF52540">
    <property type="entry name" value="P-loop containing nucleoside triphosphate hydrolases"/>
    <property type="match status" value="1"/>
</dbReference>
<dbReference type="STRING" id="1173020.Cha6605_2368"/>
<keyword evidence="5 7" id="KW-1133">Transmembrane helix</keyword>
<evidence type="ECO:0000256" key="1">
    <source>
        <dbReference type="ARBA" id="ARBA00004651"/>
    </source>
</evidence>
<dbReference type="InterPro" id="IPR011527">
    <property type="entry name" value="ABC1_TM_dom"/>
</dbReference>
<dbReference type="GO" id="GO:0005524">
    <property type="term" value="F:ATP binding"/>
    <property type="evidence" value="ECO:0007669"/>
    <property type="project" value="UniProtKB-KW"/>
</dbReference>
<feature type="domain" description="ABC transmembrane type-1" evidence="8">
    <location>
        <begin position="23"/>
        <end position="311"/>
    </location>
</feature>
<dbReference type="SMART" id="SM00382">
    <property type="entry name" value="AAA"/>
    <property type="match status" value="1"/>
</dbReference>
<evidence type="ECO:0000256" key="6">
    <source>
        <dbReference type="ARBA" id="ARBA00023136"/>
    </source>
</evidence>
<dbReference type="KEGG" id="cmp:Cha6605_2368"/>
<evidence type="ECO:0000256" key="2">
    <source>
        <dbReference type="ARBA" id="ARBA00022692"/>
    </source>
</evidence>
<dbReference type="InterPro" id="IPR027417">
    <property type="entry name" value="P-loop_NTPase"/>
</dbReference>
<evidence type="ECO:0000313" key="9">
    <source>
        <dbReference type="EMBL" id="AFY93437.1"/>
    </source>
</evidence>
<dbReference type="PATRIC" id="fig|1173020.3.peg.2693"/>
<evidence type="ECO:0000256" key="7">
    <source>
        <dbReference type="SAM" id="Phobius"/>
    </source>
</evidence>
<protein>
    <submittedName>
        <fullName evidence="9">ABC-type multidrug transport system, ATPase and permease component</fullName>
    </submittedName>
</protein>
<dbReference type="Pfam" id="PF00005">
    <property type="entry name" value="ABC_tran"/>
    <property type="match status" value="1"/>
</dbReference>
<feature type="transmembrane region" description="Helical" evidence="7">
    <location>
        <begin position="138"/>
        <end position="158"/>
    </location>
</feature>
<organism evidence="9 10">
    <name type="scientific">Chamaesiphon minutus (strain ATCC 27169 / PCC 6605)</name>
    <dbReference type="NCBI Taxonomy" id="1173020"/>
    <lineage>
        <taxon>Bacteria</taxon>
        <taxon>Bacillati</taxon>
        <taxon>Cyanobacteriota</taxon>
        <taxon>Cyanophyceae</taxon>
        <taxon>Gomontiellales</taxon>
        <taxon>Chamaesiphonaceae</taxon>
        <taxon>Chamaesiphon</taxon>
    </lineage>
</organism>
<dbReference type="InterPro" id="IPR003593">
    <property type="entry name" value="AAA+_ATPase"/>
</dbReference>
<sequence>MLKIKRAVSLVWKSAPGWTAAHVVVTTIQSTLPFALLYIIKSIVDNIALSLKLPDKTQIFSHILFLLIDAGIVMLLTHFSAVIAQICSETRSQRVTDYMQILLYKKAIEIDLEAYESPHYQDILERAKWEAPHRPTRMLNNLTAGGQGAVTLLAIAGLLISLHWGLICVLIVAAVPTMVVRLRQSKVMYNWHRHQTEVERKANYLGHLLLGSQPAKEIRLFNLGNMSIERFARIRGQPFREKLAILTRQASFQLLAQGCSGMVMLAAYGFIIHQTIYGRFQLGDLVLYSQAFQRGQGAVQSLLASLSGLHENNLFLADVFEFLELQPTIVTPADPKLVPRPIQQGIVFEDVSFRYQNSTRQAIERVNLSIAPGEIVALVGENGSGKTTLAKLLCRLYDPTDGRITIDGIDLKQFSVTDLHRQIGAIFQDFTRYQFTVADNIWMGNIELPIDSARIAQAARQSGADRTIEQLPQGYETLLGKWFKGGEELSGGQWQKAVPAPIYLKLKQRIINNVFYFSIASNVRSSSFTQLSAIVL</sequence>
<proteinExistence type="predicted"/>
<dbReference type="InterPro" id="IPR003439">
    <property type="entry name" value="ABC_transporter-like_ATP-bd"/>
</dbReference>
<gene>
    <name evidence="9" type="ORF">Cha6605_2368</name>
</gene>
<keyword evidence="4" id="KW-0067">ATP-binding</keyword>
<feature type="transmembrane region" description="Helical" evidence="7">
    <location>
        <begin position="60"/>
        <end position="84"/>
    </location>
</feature>
<dbReference type="GO" id="GO:0016887">
    <property type="term" value="F:ATP hydrolysis activity"/>
    <property type="evidence" value="ECO:0007669"/>
    <property type="project" value="InterPro"/>
</dbReference>